<dbReference type="GO" id="GO:0004130">
    <property type="term" value="F:cytochrome-c peroxidase activity"/>
    <property type="evidence" value="ECO:0007669"/>
    <property type="project" value="TreeGrafter"/>
</dbReference>
<proteinExistence type="predicted"/>
<dbReference type="InterPro" id="IPR036909">
    <property type="entry name" value="Cyt_c-like_dom_sf"/>
</dbReference>
<reference evidence="7 8" key="1">
    <citation type="submission" date="2014-07" db="EMBL/GenBank/DDBJ databases">
        <title>Comparative analysis of Nitrosococcus oceani genome inventories of strains from Pacific and Atlantic gyres.</title>
        <authorList>
            <person name="Lim C.K."/>
            <person name="Wang L."/>
            <person name="Sayavedra-Soto L.A."/>
            <person name="Klotz M.G."/>
        </authorList>
    </citation>
    <scope>NUCLEOTIDE SEQUENCE [LARGE SCALE GENOMIC DNA]</scope>
    <source>
        <strain evidence="7 8">C-27</strain>
    </source>
</reference>
<dbReference type="Pfam" id="PF21419">
    <property type="entry name" value="RoxA-like_Cyt-c"/>
    <property type="match status" value="1"/>
</dbReference>
<dbReference type="InterPro" id="IPR051395">
    <property type="entry name" value="Cytochrome_c_Peroxidase/MauG"/>
</dbReference>
<name>A0A0E2ZLJ4_9GAMM</name>
<organism evidence="7 8">
    <name type="scientific">Nitrosococcus oceani C-27</name>
    <dbReference type="NCBI Taxonomy" id="314279"/>
    <lineage>
        <taxon>Bacteria</taxon>
        <taxon>Pseudomonadati</taxon>
        <taxon>Pseudomonadota</taxon>
        <taxon>Gammaproteobacteria</taxon>
        <taxon>Chromatiales</taxon>
        <taxon>Chromatiaceae</taxon>
        <taxon>Nitrosococcus</taxon>
    </lineage>
</organism>
<evidence type="ECO:0000256" key="4">
    <source>
        <dbReference type="PROSITE-ProRule" id="PRU00433"/>
    </source>
</evidence>
<feature type="chain" id="PRO_5002408309" description="Cytochrome c domain-containing protein" evidence="5">
    <location>
        <begin position="26"/>
        <end position="575"/>
    </location>
</feature>
<dbReference type="EMBL" id="JPGN01000061">
    <property type="protein sequence ID" value="KFI19167.1"/>
    <property type="molecule type" value="Genomic_DNA"/>
</dbReference>
<keyword evidence="5" id="KW-0732">Signal</keyword>
<evidence type="ECO:0000313" key="7">
    <source>
        <dbReference type="EMBL" id="KFI19167.1"/>
    </source>
</evidence>
<dbReference type="OrthoDB" id="417271at2"/>
<evidence type="ECO:0000313" key="8">
    <source>
        <dbReference type="Proteomes" id="UP000028839"/>
    </source>
</evidence>
<dbReference type="PANTHER" id="PTHR30600:SF9">
    <property type="entry name" value="BLR7738 PROTEIN"/>
    <property type="match status" value="1"/>
</dbReference>
<keyword evidence="1 4" id="KW-0349">Heme</keyword>
<dbReference type="NCBIfam" id="NF040606">
    <property type="entry name" value="CytoC_perox"/>
    <property type="match status" value="1"/>
</dbReference>
<dbReference type="SUPFAM" id="SSF46626">
    <property type="entry name" value="Cytochrome c"/>
    <property type="match status" value="1"/>
</dbReference>
<evidence type="ECO:0000256" key="1">
    <source>
        <dbReference type="ARBA" id="ARBA00022617"/>
    </source>
</evidence>
<evidence type="ECO:0000256" key="2">
    <source>
        <dbReference type="ARBA" id="ARBA00022723"/>
    </source>
</evidence>
<dbReference type="GO" id="GO:0020037">
    <property type="term" value="F:heme binding"/>
    <property type="evidence" value="ECO:0007669"/>
    <property type="project" value="InterPro"/>
</dbReference>
<dbReference type="PROSITE" id="PS51007">
    <property type="entry name" value="CYTC"/>
    <property type="match status" value="1"/>
</dbReference>
<dbReference type="AlphaFoldDB" id="A0A0E2ZLJ4"/>
<feature type="signal peptide" evidence="5">
    <location>
        <begin position="1"/>
        <end position="25"/>
    </location>
</feature>
<dbReference type="Gene3D" id="1.10.760.10">
    <property type="entry name" value="Cytochrome c-like domain"/>
    <property type="match status" value="1"/>
</dbReference>
<dbReference type="PANTHER" id="PTHR30600">
    <property type="entry name" value="CYTOCHROME C PEROXIDASE-RELATED"/>
    <property type="match status" value="1"/>
</dbReference>
<protein>
    <recommendedName>
        <fullName evidence="6">Cytochrome c domain-containing protein</fullName>
    </recommendedName>
</protein>
<gene>
    <name evidence="7" type="ORF">IB75_10115</name>
</gene>
<dbReference type="InterPro" id="IPR047758">
    <property type="entry name" value="CytoC_perox"/>
</dbReference>
<comment type="caution">
    <text evidence="7">The sequence shown here is derived from an EMBL/GenBank/DDBJ whole genome shotgun (WGS) entry which is preliminary data.</text>
</comment>
<dbReference type="GO" id="GO:0009055">
    <property type="term" value="F:electron transfer activity"/>
    <property type="evidence" value="ECO:0007669"/>
    <property type="project" value="InterPro"/>
</dbReference>
<keyword evidence="3 4" id="KW-0408">Iron</keyword>
<dbReference type="HOGENOM" id="CLU_014386_1_0_6"/>
<dbReference type="Proteomes" id="UP000028839">
    <property type="component" value="Unassembled WGS sequence"/>
</dbReference>
<sequence length="575" mass="63112">MKIKCIFWKNVTFALTILTPLPLLAEATSAPVAIDQGAEWTASAQKDFYSRDQGSRIMPLRWMAALKQPNGEPFMAASLSRYGYLPNEDSNPPGLPVGFTVASGSDGQYIGMTCAACHTRQIEVAGTFYRIDGGPAIADFQSFLADLDTAVNTILTDQQAFKNFAHAVLGPSPTTSEENKLHEAVQTWYLPYHTLMEGALPPSPWGPARLDAVSMIFNRLTGLDIGPPPTYMIPENIKPATAPVRYPFLWNAAIQDKTQWPGFADNGNNILGLARNLGEVYGVFGVFHPKKDKWRLLGINYLANNSANFQGLNALENLVRKIGPPKWPWEVDQALASKGKEVFERKAEQGGCIGCHGIKPGETRFLNQKTWATPIQDVGTDSKEYEILGWTVKTGVLEGAKIPFLAEPLKPVDTAFNVLGTSVIGSILQHYVPVLMKSEEHAKTEGKRPLFTPETEDLKGAFRMPTLATATPTYAYESRVLQGIWAAAPYLHNGSVPTLAELLKPAAERVRSFKVGPAYDLVDIGLAVEQTQFDYTLETTDCSDRNSGNSRCGHEFGTQLSADEKKALLEYLKIL</sequence>
<evidence type="ECO:0000256" key="5">
    <source>
        <dbReference type="SAM" id="SignalP"/>
    </source>
</evidence>
<dbReference type="GO" id="GO:0046872">
    <property type="term" value="F:metal ion binding"/>
    <property type="evidence" value="ECO:0007669"/>
    <property type="project" value="UniProtKB-KW"/>
</dbReference>
<keyword evidence="2 4" id="KW-0479">Metal-binding</keyword>
<feature type="domain" description="Cytochrome c" evidence="6">
    <location>
        <begin position="334"/>
        <end position="575"/>
    </location>
</feature>
<evidence type="ECO:0000259" key="6">
    <source>
        <dbReference type="PROSITE" id="PS51007"/>
    </source>
</evidence>
<accession>A0A0E2ZLJ4</accession>
<evidence type="ECO:0000256" key="3">
    <source>
        <dbReference type="ARBA" id="ARBA00023004"/>
    </source>
</evidence>
<dbReference type="InterPro" id="IPR009056">
    <property type="entry name" value="Cyt_c-like_dom"/>
</dbReference>